<dbReference type="Proteomes" id="UP000294914">
    <property type="component" value="Unassembled WGS sequence"/>
</dbReference>
<protein>
    <submittedName>
        <fullName evidence="8">Putative exporter</fullName>
    </submittedName>
</protein>
<feature type="transmembrane region" description="Helical" evidence="6">
    <location>
        <begin position="401"/>
        <end position="421"/>
    </location>
</feature>
<proteinExistence type="predicted"/>
<feature type="transmembrane region" description="Helical" evidence="6">
    <location>
        <begin position="626"/>
        <end position="645"/>
    </location>
</feature>
<feature type="transmembrane region" description="Helical" evidence="6">
    <location>
        <begin position="246"/>
        <end position="262"/>
    </location>
</feature>
<dbReference type="InterPro" id="IPR050545">
    <property type="entry name" value="Mycobact_MmpL"/>
</dbReference>
<accession>A0A4R8IQR1</accession>
<keyword evidence="4 6" id="KW-1133">Transmembrane helix</keyword>
<dbReference type="AlphaFoldDB" id="A0A4R8IQR1"/>
<dbReference type="EMBL" id="SOQX01000002">
    <property type="protein sequence ID" value="TDY02918.1"/>
    <property type="molecule type" value="Genomic_DNA"/>
</dbReference>
<sequence length="762" mass="84826">MNKTKPIIFHVIWFAAVTLLSIYLVFNLHTITDIKQFIPADKEDSTFHTLQSELLSRSESSSILLNIHGANAEELVRLSRGLRAEFTETDSNVILQNGEESFDTTGIEILNEKRFLLVDTDWSVEGLKQALKQRISDLRHGQGPVIGQLIKSDPYLSVKKYFQSIERPTTLDKQYPVWYAHDTGAILRVDFRNEDVDLDTIEQTQEILNSIFQELSPPESARLEMTGPGAIAVATREEIRTVTQRLSWVVPLLLLLVFWIAYRSVFLAWYAGIPLVTGALVALVVTQVVFANVHGVVIAFGITMLGVALDYPVHLFSHKYPDEALRTSASRIWPVLRLGGFSSAGAFLVLLFSGFEGLSQLGVYAGSGLITALLVTRYFLPVLTNMGNVKPRLFVLHQNMPMSYTIIILMLIVISVLVPWIQRDIHWNDSVDALSPVSQEKKKQDAKLRDIIGGMEVSDIFVLEDADLNRLLVSTEQLSENLSDLVNEGIVSAVFPVTDFLPSATKQKARQKAIPQSQELQQRVRYSVENTPFNKSAFQEFIELAEKAKQQDIISYEEILRSPAGPIVRQGLIKTGDSWLSVVRVSGLSSPERFTDWLDENPNVKKYHINIREQVSNLFGKYRERTLSGVILVLIILAVIVFVYCRNFITSLRLISPVFIGVAGGLAAGLLVGQGLNIFHLMAVFLVIGMGFDYSLFFNHGRGNKDVFSRSFHAISISAVTTVTLFIFLALSPIPVLSAMGSVIVAGILLSFASAWLVAGLD</sequence>
<feature type="transmembrane region" description="Helical" evidence="6">
    <location>
        <begin position="678"/>
        <end position="699"/>
    </location>
</feature>
<keyword evidence="5 6" id="KW-0472">Membrane</keyword>
<feature type="transmembrane region" description="Helical" evidence="6">
    <location>
        <begin position="711"/>
        <end position="731"/>
    </location>
</feature>
<evidence type="ECO:0000256" key="2">
    <source>
        <dbReference type="ARBA" id="ARBA00022475"/>
    </source>
</evidence>
<keyword evidence="2" id="KW-1003">Cell membrane</keyword>
<reference evidence="8 9" key="1">
    <citation type="submission" date="2019-03" db="EMBL/GenBank/DDBJ databases">
        <title>Genomic Encyclopedia of Type Strains, Phase IV (KMG-IV): sequencing the most valuable type-strain genomes for metagenomic binning, comparative biology and taxonomic classification.</title>
        <authorList>
            <person name="Goeker M."/>
        </authorList>
    </citation>
    <scope>NUCLEOTIDE SEQUENCE [LARGE SCALE GENOMIC DNA]</scope>
    <source>
        <strain evidence="8 9">DSM 16326</strain>
    </source>
</reference>
<organism evidence="8 9">
    <name type="scientific">Thiohalophilus thiocyanatoxydans</name>
    <dbReference type="NCBI Taxonomy" id="381308"/>
    <lineage>
        <taxon>Bacteria</taxon>
        <taxon>Pseudomonadati</taxon>
        <taxon>Pseudomonadota</taxon>
        <taxon>Gammaproteobacteria</taxon>
        <taxon>Thiohalomonadales</taxon>
        <taxon>Thiohalophilaceae</taxon>
        <taxon>Thiohalophilus</taxon>
    </lineage>
</organism>
<dbReference type="GO" id="GO:0005886">
    <property type="term" value="C:plasma membrane"/>
    <property type="evidence" value="ECO:0007669"/>
    <property type="project" value="UniProtKB-SubCell"/>
</dbReference>
<dbReference type="SUPFAM" id="SSF82866">
    <property type="entry name" value="Multidrug efflux transporter AcrB transmembrane domain"/>
    <property type="match status" value="2"/>
</dbReference>
<evidence type="ECO:0000259" key="7">
    <source>
        <dbReference type="Pfam" id="PF03176"/>
    </source>
</evidence>
<dbReference type="PANTHER" id="PTHR33406">
    <property type="entry name" value="MEMBRANE PROTEIN MJ1562-RELATED"/>
    <property type="match status" value="1"/>
</dbReference>
<evidence type="ECO:0000313" key="8">
    <source>
        <dbReference type="EMBL" id="TDY02918.1"/>
    </source>
</evidence>
<feature type="transmembrane region" description="Helical" evidence="6">
    <location>
        <begin position="7"/>
        <end position="26"/>
    </location>
</feature>
<feature type="transmembrane region" description="Helical" evidence="6">
    <location>
        <begin position="361"/>
        <end position="380"/>
    </location>
</feature>
<keyword evidence="3 6" id="KW-0812">Transmembrane</keyword>
<dbReference type="Gene3D" id="1.20.1640.10">
    <property type="entry name" value="Multidrug efflux transporter AcrB transmembrane domain"/>
    <property type="match status" value="2"/>
</dbReference>
<dbReference type="PANTHER" id="PTHR33406:SF13">
    <property type="entry name" value="MEMBRANE PROTEIN YDFJ"/>
    <property type="match status" value="1"/>
</dbReference>
<feature type="transmembrane region" description="Helical" evidence="6">
    <location>
        <begin position="269"/>
        <end position="290"/>
    </location>
</feature>
<name>A0A4R8IQR1_9GAMM</name>
<evidence type="ECO:0000256" key="6">
    <source>
        <dbReference type="SAM" id="Phobius"/>
    </source>
</evidence>
<feature type="transmembrane region" description="Helical" evidence="6">
    <location>
        <begin position="737"/>
        <end position="759"/>
    </location>
</feature>
<feature type="domain" description="Membrane transport protein MMPL" evidence="7">
    <location>
        <begin position="188"/>
        <end position="385"/>
    </location>
</feature>
<comment type="caution">
    <text evidence="8">The sequence shown here is derived from an EMBL/GenBank/DDBJ whole genome shotgun (WGS) entry which is preliminary data.</text>
</comment>
<dbReference type="Pfam" id="PF03176">
    <property type="entry name" value="MMPL"/>
    <property type="match status" value="2"/>
</dbReference>
<comment type="subcellular location">
    <subcellularLocation>
        <location evidence="1">Cell membrane</location>
        <topology evidence="1">Multi-pass membrane protein</topology>
    </subcellularLocation>
</comment>
<keyword evidence="9" id="KW-1185">Reference proteome</keyword>
<evidence type="ECO:0000256" key="1">
    <source>
        <dbReference type="ARBA" id="ARBA00004651"/>
    </source>
</evidence>
<evidence type="ECO:0000256" key="3">
    <source>
        <dbReference type="ARBA" id="ARBA00022692"/>
    </source>
</evidence>
<feature type="transmembrane region" description="Helical" evidence="6">
    <location>
        <begin position="652"/>
        <end position="672"/>
    </location>
</feature>
<gene>
    <name evidence="8" type="ORF">EDC23_1302</name>
</gene>
<dbReference type="InterPro" id="IPR004869">
    <property type="entry name" value="MMPL_dom"/>
</dbReference>
<feature type="transmembrane region" description="Helical" evidence="6">
    <location>
        <begin position="335"/>
        <end position="355"/>
    </location>
</feature>
<evidence type="ECO:0000313" key="9">
    <source>
        <dbReference type="Proteomes" id="UP000294914"/>
    </source>
</evidence>
<dbReference type="OrthoDB" id="9780358at2"/>
<dbReference type="RefSeq" id="WP_134082191.1">
    <property type="nucleotide sequence ID" value="NZ_SOQX01000002.1"/>
</dbReference>
<evidence type="ECO:0000256" key="5">
    <source>
        <dbReference type="ARBA" id="ARBA00023136"/>
    </source>
</evidence>
<feature type="domain" description="Membrane transport protein MMPL" evidence="7">
    <location>
        <begin position="627"/>
        <end position="755"/>
    </location>
</feature>
<feature type="transmembrane region" description="Helical" evidence="6">
    <location>
        <begin position="296"/>
        <end position="314"/>
    </location>
</feature>
<evidence type="ECO:0000256" key="4">
    <source>
        <dbReference type="ARBA" id="ARBA00022989"/>
    </source>
</evidence>